<dbReference type="Pfam" id="PF16868">
    <property type="entry name" value="NMT1_3"/>
    <property type="match status" value="1"/>
</dbReference>
<comment type="caution">
    <text evidence="1">The sequence shown here is derived from an EMBL/GenBank/DDBJ whole genome shotgun (WGS) entry which is preliminary data.</text>
</comment>
<dbReference type="NCBIfam" id="TIGR02122">
    <property type="entry name" value="TRAP_TAXI"/>
    <property type="match status" value="1"/>
</dbReference>
<dbReference type="PANTHER" id="PTHR42941:SF1">
    <property type="entry name" value="SLL1037 PROTEIN"/>
    <property type="match status" value="1"/>
</dbReference>
<dbReference type="EMBL" id="JAAVJD010000162">
    <property type="protein sequence ID" value="NJQ07458.1"/>
    <property type="molecule type" value="Genomic_DNA"/>
</dbReference>
<reference evidence="1 2" key="1">
    <citation type="submission" date="2020-03" db="EMBL/GenBank/DDBJ databases">
        <title>Draft genome of Streptomyces sp. ventii, isolated from the Axial Seamount in the Pacific Ocean, and resequencing of the two type strains Streptomyces lonarensis strain NCL 716 and Streptomyces bohaiensis strain 11A07.</title>
        <authorList>
            <person name="Loughran R.M."/>
            <person name="Pfannmuller K.M."/>
            <person name="Wasson B.J."/>
            <person name="Deadmond M.C."/>
            <person name="Paddock B.E."/>
            <person name="Koyack M.J."/>
            <person name="Gallegos D.A."/>
            <person name="Mitchell E.A."/>
            <person name="Ushijima B."/>
            <person name="Saw J.H."/>
            <person name="Mcphail K.L."/>
            <person name="Videau P."/>
        </authorList>
    </citation>
    <scope>NUCLEOTIDE SEQUENCE [LARGE SCALE GENOMIC DNA]</scope>
    <source>
        <strain evidence="1 2">NCL716</strain>
    </source>
</reference>
<dbReference type="SUPFAM" id="SSF53850">
    <property type="entry name" value="Periplasmic binding protein-like II"/>
    <property type="match status" value="1"/>
</dbReference>
<dbReference type="InterPro" id="IPR011852">
    <property type="entry name" value="TRAP_TAXI"/>
</dbReference>
<organism evidence="1 2">
    <name type="scientific">Streptomyces lonarensis</name>
    <dbReference type="NCBI Taxonomy" id="700599"/>
    <lineage>
        <taxon>Bacteria</taxon>
        <taxon>Bacillati</taxon>
        <taxon>Actinomycetota</taxon>
        <taxon>Actinomycetes</taxon>
        <taxon>Kitasatosporales</taxon>
        <taxon>Streptomycetaceae</taxon>
        <taxon>Streptomyces</taxon>
    </lineage>
</organism>
<dbReference type="PANTHER" id="PTHR42941">
    <property type="entry name" value="SLL1037 PROTEIN"/>
    <property type="match status" value="1"/>
</dbReference>
<evidence type="ECO:0000313" key="2">
    <source>
        <dbReference type="Proteomes" id="UP000578686"/>
    </source>
</evidence>
<dbReference type="Gene3D" id="3.40.190.10">
    <property type="entry name" value="Periplasmic binding protein-like II"/>
    <property type="match status" value="2"/>
</dbReference>
<sequence length="309" mass="32553">MAPARELSRRALLAAGVGVVALSACDTAPSPDVSGLRLATGPEGATYRESGAALTELWNETLGRRAVEVVFTEASVDNVRMLLSDEVDLAYANVDVLLSHKEETPALLRIFDSVVHLVTLRESGVRTLQDLAGRPVAMGLPGSGTRFTGGRMLAAAGVEVEALDLGQKEAARALVAGEVDAVASLTAMPTPAIAWLLEQDPDIHFVDLGAEAEAIQRAHPGEYLPVTIASTVYPGVATTRTLAVPTLLAVRREFPDDVATTLTGATVRGAGRLARTRPEAYQINTRTAAATAPIPLHPGAARWFRDVKP</sequence>
<accession>A0A7X6D3F1</accession>
<dbReference type="RefSeq" id="WP_167972469.1">
    <property type="nucleotide sequence ID" value="NZ_BHZG01000461.1"/>
</dbReference>
<protein>
    <submittedName>
        <fullName evidence="1">TAXI family TRAP transporter solute-binding subunit</fullName>
    </submittedName>
</protein>
<proteinExistence type="predicted"/>
<dbReference type="Proteomes" id="UP000578686">
    <property type="component" value="Unassembled WGS sequence"/>
</dbReference>
<dbReference type="AlphaFoldDB" id="A0A7X6D3F1"/>
<keyword evidence="2" id="KW-1185">Reference proteome</keyword>
<dbReference type="PROSITE" id="PS51257">
    <property type="entry name" value="PROKAR_LIPOPROTEIN"/>
    <property type="match status" value="1"/>
</dbReference>
<gene>
    <name evidence="1" type="ORF">HCN56_18170</name>
</gene>
<evidence type="ECO:0000313" key="1">
    <source>
        <dbReference type="EMBL" id="NJQ07458.1"/>
    </source>
</evidence>
<name>A0A7X6D3F1_9ACTN</name>